<dbReference type="EMBL" id="EQ973213">
    <property type="protein sequence ID" value="EFR53074.1"/>
    <property type="molecule type" value="Genomic_DNA"/>
</dbReference>
<evidence type="ECO:0000313" key="2">
    <source>
        <dbReference type="EMBL" id="EFR53074.1"/>
    </source>
</evidence>
<dbReference type="PROSITE" id="PS51257">
    <property type="entry name" value="PROKAR_LIPOPROTEIN"/>
    <property type="match status" value="1"/>
</dbReference>
<evidence type="ECO:0000256" key="1">
    <source>
        <dbReference type="SAM" id="SignalP"/>
    </source>
</evidence>
<dbReference type="Proteomes" id="UP000005101">
    <property type="component" value="Unassembled WGS sequence"/>
</dbReference>
<keyword evidence="3" id="KW-1185">Reference proteome</keyword>
<reference evidence="2 3" key="1">
    <citation type="submission" date="2008-12" db="EMBL/GenBank/DDBJ databases">
        <title>Annotation of Bacteroides fragilis strain 3_1_12.</title>
        <authorList>
            <consortium name="The Broad Institute Genome Sequencing Platform"/>
            <person name="Ward D."/>
            <person name="Young S.K."/>
            <person name="Kodira C.D."/>
            <person name="Zeng Q."/>
            <person name="Koehrsen M."/>
            <person name="Alvarado L."/>
            <person name="Berlin A."/>
            <person name="Borenstein D."/>
            <person name="Chen Z."/>
            <person name="Engels R."/>
            <person name="Freedman E."/>
            <person name="Gellesch M."/>
            <person name="Goldberg J."/>
            <person name="Griggs A."/>
            <person name="Gujja S."/>
            <person name="Heiman D."/>
            <person name="Hepburn T."/>
            <person name="Howarth C."/>
            <person name="Jen D."/>
            <person name="Larson L."/>
            <person name="Lewis B."/>
            <person name="Mehta T."/>
            <person name="Park D."/>
            <person name="Pearson M."/>
            <person name="Roberts A."/>
            <person name="Saif S."/>
            <person name="Shea T."/>
            <person name="Shenoy N."/>
            <person name="Sisk P."/>
            <person name="Stolte C."/>
            <person name="Sykes S."/>
            <person name="Walk T."/>
            <person name="White J."/>
            <person name="Yandava C."/>
            <person name="Allen-Vercoe E."/>
            <person name="Strauss J."/>
            <person name="Ambrose C."/>
            <person name="Lander E."/>
            <person name="Nusbaum C."/>
            <person name="Galagan J."/>
            <person name="Birren B."/>
        </authorList>
    </citation>
    <scope>NUCLEOTIDE SEQUENCE [LARGE SCALE GENOMIC DNA]</scope>
    <source>
        <strain evidence="2 3">3_1_12</strain>
    </source>
</reference>
<proteinExistence type="predicted"/>
<gene>
    <name evidence="2" type="ORF">BFAG_01769</name>
</gene>
<protein>
    <recommendedName>
        <fullName evidence="4">Outer membrane protein beta-barrel domain-containing protein</fullName>
    </recommendedName>
</protein>
<feature type="chain" id="PRO_5045396111" description="Outer membrane protein beta-barrel domain-containing protein" evidence="1">
    <location>
        <begin position="32"/>
        <end position="239"/>
    </location>
</feature>
<accession>A0ABN0BJM3</accession>
<evidence type="ECO:0000313" key="3">
    <source>
        <dbReference type="Proteomes" id="UP000005101"/>
    </source>
</evidence>
<feature type="signal peptide" evidence="1">
    <location>
        <begin position="1"/>
        <end position="31"/>
    </location>
</feature>
<evidence type="ECO:0008006" key="4">
    <source>
        <dbReference type="Google" id="ProtNLM"/>
    </source>
</evidence>
<name>A0ABN0BJM3_BACFG</name>
<organism evidence="2 3">
    <name type="scientific">Bacteroides fragilis 3_1_12</name>
    <dbReference type="NCBI Taxonomy" id="457424"/>
    <lineage>
        <taxon>Bacteria</taxon>
        <taxon>Pseudomonadati</taxon>
        <taxon>Bacteroidota</taxon>
        <taxon>Bacteroidia</taxon>
        <taxon>Bacteroidales</taxon>
        <taxon>Bacteroidaceae</taxon>
        <taxon>Bacteroides</taxon>
    </lineage>
</organism>
<keyword evidence="1" id="KW-0732">Signal</keyword>
<sequence length="239" mass="28297">MKDMIMKWLNFKYTLYTVLALFLSCPEDALAQADKSDEEETEDTVLVSKSEPSKYDKRIHRFRKGWNSLIPTHNKIQFAGNMGMFSFGTGWDYGRRDQWETDLFLGFIPKHDSHRTKLTMTLKQNYMPWSLELGKGFSTEPLSCGLYFNTVFGHEFWVKEPSRYPEGYYGFSSKIRTHIFLGQRLTYNIDKDRRFFTKSVTLFYELSTCDLLLISRATNRYLRARDYLSLSFGLKFQWL</sequence>